<sequence>MARRALVAVALAVCLAGAAAVPMSAAARPRPSKQLQRPAAAATTTTTAAAAAAAAAPGIEVRHSVHPESVVGLTQADLRRHFLVENLFTPGRVSLTYSHDDRMIIGGASPAPGSPLPLPSGPEVLAKAIGQPSFLAQREMGVFNAGGAGRVVADGETFALDAQEAIYIPQASGPAPICHHRGTKDVRFESTDAAHPAKFYLLSCPAHARHAAAKINARNATKAVSAGSAAASNARTLYHLIVPGGIESDQLTLGVTHLANGSVWNTMPAHLHDRRSEVYMYYGLAPDARVIHLLGEPSETRHLVVANEQAVIEPSWSIHSGAGTSAYSFVWGMCGENRALPDVEPVAMAALR</sequence>
<dbReference type="PANTHER" id="PTHR38461:SF1">
    <property type="entry name" value="4-DEOXY-L-THREO-5-HEXOSULOSE-URONATE KETOL-ISOMERASE"/>
    <property type="match status" value="1"/>
</dbReference>
<evidence type="ECO:0000256" key="5">
    <source>
        <dbReference type="ARBA" id="ARBA00022723"/>
    </source>
</evidence>
<dbReference type="SUPFAM" id="SSF51182">
    <property type="entry name" value="RmlC-like cupins"/>
    <property type="match status" value="1"/>
</dbReference>
<comment type="catalytic activity">
    <reaction evidence="1">
        <text>5-dehydro-4-deoxy-D-glucuronate = 3-deoxy-D-glycero-2,5-hexodiulosonate</text>
        <dbReference type="Rhea" id="RHEA:23896"/>
        <dbReference type="ChEBI" id="CHEBI:17117"/>
        <dbReference type="ChEBI" id="CHEBI:29071"/>
        <dbReference type="EC" id="5.3.1.17"/>
    </reaction>
</comment>
<gene>
    <name evidence="9" type="ORF">Rsub_04387</name>
</gene>
<dbReference type="CDD" id="cd20491">
    <property type="entry name" value="cupin_KduI_C"/>
    <property type="match status" value="1"/>
</dbReference>
<keyword evidence="8" id="KW-0732">Signal</keyword>
<keyword evidence="6" id="KW-0862">Zinc</keyword>
<comment type="cofactor">
    <cofactor evidence="2">
        <name>Zn(2+)</name>
        <dbReference type="ChEBI" id="CHEBI:29105"/>
    </cofactor>
</comment>
<evidence type="ECO:0000256" key="7">
    <source>
        <dbReference type="ARBA" id="ARBA00023235"/>
    </source>
</evidence>
<keyword evidence="7 9" id="KW-0413">Isomerase</keyword>
<dbReference type="GO" id="GO:0019698">
    <property type="term" value="P:D-galacturonate catabolic process"/>
    <property type="evidence" value="ECO:0007669"/>
    <property type="project" value="TreeGrafter"/>
</dbReference>
<dbReference type="GO" id="GO:0042840">
    <property type="term" value="P:D-glucuronate catabolic process"/>
    <property type="evidence" value="ECO:0007669"/>
    <property type="project" value="TreeGrafter"/>
</dbReference>
<evidence type="ECO:0000256" key="2">
    <source>
        <dbReference type="ARBA" id="ARBA00001947"/>
    </source>
</evidence>
<keyword evidence="5" id="KW-0479">Metal-binding</keyword>
<dbReference type="NCBIfam" id="NF002091">
    <property type="entry name" value="PRK00924.1"/>
    <property type="match status" value="1"/>
</dbReference>
<dbReference type="Proteomes" id="UP000247498">
    <property type="component" value="Unassembled WGS sequence"/>
</dbReference>
<protein>
    <recommendedName>
        <fullName evidence="4">5-dehydro-4-deoxy-D-glucuronate isomerase</fullName>
        <ecNumber evidence="4">5.3.1.17</ecNumber>
    </recommendedName>
</protein>
<dbReference type="AlphaFoldDB" id="A0A2V0P2G8"/>
<evidence type="ECO:0000313" key="10">
    <source>
        <dbReference type="Proteomes" id="UP000247498"/>
    </source>
</evidence>
<dbReference type="CDD" id="cd20294">
    <property type="entry name" value="cupin_KduI_N"/>
    <property type="match status" value="1"/>
</dbReference>
<dbReference type="GO" id="GO:0008697">
    <property type="term" value="F:4-deoxy-L-threo-5-hexosulose-uronate ketol-isomerase activity"/>
    <property type="evidence" value="ECO:0007669"/>
    <property type="project" value="UniProtKB-EC"/>
</dbReference>
<reference evidence="9 10" key="1">
    <citation type="journal article" date="2018" name="Sci. Rep.">
        <title>Raphidocelis subcapitata (=Pseudokirchneriella subcapitata) provides an insight into genome evolution and environmental adaptations in the Sphaeropleales.</title>
        <authorList>
            <person name="Suzuki S."/>
            <person name="Yamaguchi H."/>
            <person name="Nakajima N."/>
            <person name="Kawachi M."/>
        </authorList>
    </citation>
    <scope>NUCLEOTIDE SEQUENCE [LARGE SCALE GENOMIC DNA]</scope>
    <source>
        <strain evidence="9 10">NIES-35</strain>
    </source>
</reference>
<name>A0A2V0P2G8_9CHLO</name>
<evidence type="ECO:0000256" key="1">
    <source>
        <dbReference type="ARBA" id="ARBA00000552"/>
    </source>
</evidence>
<dbReference type="PANTHER" id="PTHR38461">
    <property type="entry name" value="4-DEOXY-L-THREO-5-HEXOSULOSE-URONATE KETOL-ISOMERASE"/>
    <property type="match status" value="1"/>
</dbReference>
<feature type="signal peptide" evidence="8">
    <location>
        <begin position="1"/>
        <end position="20"/>
    </location>
</feature>
<dbReference type="InterPro" id="IPR011051">
    <property type="entry name" value="RmlC_Cupin_sf"/>
</dbReference>
<dbReference type="InterPro" id="IPR014710">
    <property type="entry name" value="RmlC-like_jellyroll"/>
</dbReference>
<comment type="caution">
    <text evidence="9">The sequence shown here is derived from an EMBL/GenBank/DDBJ whole genome shotgun (WGS) entry which is preliminary data.</text>
</comment>
<dbReference type="Gene3D" id="2.60.120.10">
    <property type="entry name" value="Jelly Rolls"/>
    <property type="match status" value="1"/>
</dbReference>
<dbReference type="EMBL" id="BDRX01000029">
    <property type="protein sequence ID" value="GBF92040.1"/>
    <property type="molecule type" value="Genomic_DNA"/>
</dbReference>
<organism evidence="9 10">
    <name type="scientific">Raphidocelis subcapitata</name>
    <dbReference type="NCBI Taxonomy" id="307507"/>
    <lineage>
        <taxon>Eukaryota</taxon>
        <taxon>Viridiplantae</taxon>
        <taxon>Chlorophyta</taxon>
        <taxon>core chlorophytes</taxon>
        <taxon>Chlorophyceae</taxon>
        <taxon>CS clade</taxon>
        <taxon>Sphaeropleales</taxon>
        <taxon>Selenastraceae</taxon>
        <taxon>Raphidocelis</taxon>
    </lineage>
</organism>
<dbReference type="InterPro" id="IPR007045">
    <property type="entry name" value="KduI"/>
</dbReference>
<dbReference type="OrthoDB" id="5581282at2759"/>
<dbReference type="GO" id="GO:0045490">
    <property type="term" value="P:pectin catabolic process"/>
    <property type="evidence" value="ECO:0007669"/>
    <property type="project" value="InterPro"/>
</dbReference>
<evidence type="ECO:0000256" key="4">
    <source>
        <dbReference type="ARBA" id="ARBA00012547"/>
    </source>
</evidence>
<evidence type="ECO:0000313" key="9">
    <source>
        <dbReference type="EMBL" id="GBF92040.1"/>
    </source>
</evidence>
<comment type="similarity">
    <text evidence="3">Belongs to the KduI family.</text>
</comment>
<dbReference type="Pfam" id="PF04962">
    <property type="entry name" value="KduI"/>
    <property type="match status" value="1"/>
</dbReference>
<dbReference type="GO" id="GO:0046872">
    <property type="term" value="F:metal ion binding"/>
    <property type="evidence" value="ECO:0007669"/>
    <property type="project" value="UniProtKB-KW"/>
</dbReference>
<evidence type="ECO:0000256" key="8">
    <source>
        <dbReference type="SAM" id="SignalP"/>
    </source>
</evidence>
<dbReference type="Gene3D" id="2.60.120.520">
    <property type="entry name" value="pectin degrading enzyme 5-keto 4- deoxyuronate isomerase, domain 1"/>
    <property type="match status" value="1"/>
</dbReference>
<accession>A0A2V0P2G8</accession>
<keyword evidence="10" id="KW-1185">Reference proteome</keyword>
<dbReference type="InterPro" id="IPR027449">
    <property type="entry name" value="KduI_N"/>
</dbReference>
<evidence type="ECO:0000256" key="6">
    <source>
        <dbReference type="ARBA" id="ARBA00022833"/>
    </source>
</evidence>
<evidence type="ECO:0000256" key="3">
    <source>
        <dbReference type="ARBA" id="ARBA00008086"/>
    </source>
</evidence>
<proteinExistence type="inferred from homology"/>
<dbReference type="InParanoid" id="A0A2V0P2G8"/>
<feature type="chain" id="PRO_5016108789" description="5-dehydro-4-deoxy-D-glucuronate isomerase" evidence="8">
    <location>
        <begin position="21"/>
        <end position="352"/>
    </location>
</feature>
<dbReference type="EC" id="5.3.1.17" evidence="4"/>
<dbReference type="InterPro" id="IPR021120">
    <property type="entry name" value="KduI/IolB_isomerase"/>
</dbReference>